<feature type="compositionally biased region" description="Basic and acidic residues" evidence="2">
    <location>
        <begin position="693"/>
        <end position="702"/>
    </location>
</feature>
<dbReference type="SUPFAM" id="SSF48403">
    <property type="entry name" value="Ankyrin repeat"/>
    <property type="match status" value="2"/>
</dbReference>
<evidence type="ECO:0000313" key="4">
    <source>
        <dbReference type="EMBL" id="KAK6306911.1"/>
    </source>
</evidence>
<accession>A0AAN8LN81</accession>
<feature type="region of interest" description="Disordered" evidence="2">
    <location>
        <begin position="693"/>
        <end position="723"/>
    </location>
</feature>
<evidence type="ECO:0000256" key="2">
    <source>
        <dbReference type="SAM" id="MobiDB-lite"/>
    </source>
</evidence>
<evidence type="ECO:0000259" key="3">
    <source>
        <dbReference type="PROSITE" id="PS50222"/>
    </source>
</evidence>
<dbReference type="GO" id="GO:0005509">
    <property type="term" value="F:calcium ion binding"/>
    <property type="evidence" value="ECO:0007669"/>
    <property type="project" value="InterPro"/>
</dbReference>
<feature type="compositionally biased region" description="Low complexity" evidence="2">
    <location>
        <begin position="707"/>
        <end position="717"/>
    </location>
</feature>
<dbReference type="Proteomes" id="UP001356427">
    <property type="component" value="Unassembled WGS sequence"/>
</dbReference>
<feature type="repeat" description="ANK" evidence="1">
    <location>
        <begin position="87"/>
        <end position="119"/>
    </location>
</feature>
<dbReference type="PANTHER" id="PTHR24127">
    <property type="entry name" value="ANKYRIN REPEAT AND EF-HAND DOMAIN-CONTAINING PROTEIN 1"/>
    <property type="match status" value="1"/>
</dbReference>
<evidence type="ECO:0000313" key="5">
    <source>
        <dbReference type="Proteomes" id="UP001356427"/>
    </source>
</evidence>
<proteinExistence type="predicted"/>
<dbReference type="PROSITE" id="PS50297">
    <property type="entry name" value="ANK_REP_REGION"/>
    <property type="match status" value="6"/>
</dbReference>
<protein>
    <recommendedName>
        <fullName evidence="3">EF-hand domain-containing protein</fullName>
    </recommendedName>
</protein>
<feature type="repeat" description="ANK" evidence="1">
    <location>
        <begin position="634"/>
        <end position="666"/>
    </location>
</feature>
<dbReference type="Pfam" id="PF00023">
    <property type="entry name" value="Ank"/>
    <property type="match status" value="1"/>
</dbReference>
<dbReference type="Pfam" id="PF12796">
    <property type="entry name" value="Ank_2"/>
    <property type="match status" value="3"/>
</dbReference>
<name>A0AAN8LN81_9TELE</name>
<sequence>MVEALNLAGTLFSSPLPILSPPPLPPQTATMTQSGGVNVRSAVAEDRLEVLQVYRLLQCVREGDTPPIEKMVRLGVPNLINLTEPNEGNAAMHLASVANDTDMVRFLLSQGAHPNVQDKKGRTPVILAAQLGHDNMVALLAKNHANMDVVDTEGKGTLFYCISPTKRHMRCLQVALNSKANVNNVSTAGTPIFLMACERAHDCENMCISILERGADPNATNEASGRSALMEAARAGAVELVRAILQKGGNPNAVDKKRMHAAHLAAEGGFFEVIVVLSAYSADLSVTATDGNTPLHLAAAAGFTDCCRFLAQRGCNAKLKNIEGLIPSQMAKNNNQKPAMKELKKAERLEVKFSKPGAVNPNELWALTLHDWSCEHEASLRTAMEIAEEAVGPVETVTRETFVAVLQDHRAPVDDENLQKVILEHDKKREGLINVTDFFKGVRYLQKTFTLPSYEPKKKKAGKGERGKKKGKFVLPMPICIVPPELICRRQDGGPPHFMVESYQQFTDTKRFDRDHPPGHPIEDDSAWYVDEPEKIYININYCVKTGDLESLSLAFSQGVPVDVKDCYYKTPLMTACRSGNYEVARFLISLGADVNTCDQFSWTPLHHASHAGQVDIVDLLVHSGSVVDAVAMNGATPLMRAIESCRPCCVDYLIKAGARVQAENKKEKNCLDIARAYGDIRIRDLVQDKFDSLPKSKEGKGKGGAKPKPANQAAPKSDSLSATTSETAVRKFSLKDNIIFLNTQITSGATNLLDISFVPKTVWGKQLTSSQLIERKEERRDRLSCEVDYEDFMMPFNQNIRQKAQELGGLDN</sequence>
<keyword evidence="1" id="KW-0040">ANK repeat</keyword>
<dbReference type="EMBL" id="JAGTTL010000020">
    <property type="protein sequence ID" value="KAK6306911.1"/>
    <property type="molecule type" value="Genomic_DNA"/>
</dbReference>
<dbReference type="Gene3D" id="1.25.40.20">
    <property type="entry name" value="Ankyrin repeat-containing domain"/>
    <property type="match status" value="3"/>
</dbReference>
<dbReference type="PROSITE" id="PS50222">
    <property type="entry name" value="EF_HAND_2"/>
    <property type="match status" value="1"/>
</dbReference>
<feature type="domain" description="EF-hand" evidence="3">
    <location>
        <begin position="413"/>
        <end position="448"/>
    </location>
</feature>
<dbReference type="AlphaFoldDB" id="A0AAN8LN81"/>
<reference evidence="4 5" key="1">
    <citation type="submission" date="2021-04" db="EMBL/GenBank/DDBJ databases">
        <authorList>
            <person name="De Guttry C."/>
            <person name="Zahm M."/>
            <person name="Klopp C."/>
            <person name="Cabau C."/>
            <person name="Louis A."/>
            <person name="Berthelot C."/>
            <person name="Parey E."/>
            <person name="Roest Crollius H."/>
            <person name="Montfort J."/>
            <person name="Robinson-Rechavi M."/>
            <person name="Bucao C."/>
            <person name="Bouchez O."/>
            <person name="Gislard M."/>
            <person name="Lluch J."/>
            <person name="Milhes M."/>
            <person name="Lampietro C."/>
            <person name="Lopez Roques C."/>
            <person name="Donnadieu C."/>
            <person name="Braasch I."/>
            <person name="Desvignes T."/>
            <person name="Postlethwait J."/>
            <person name="Bobe J."/>
            <person name="Wedekind C."/>
            <person name="Guiguen Y."/>
        </authorList>
    </citation>
    <scope>NUCLEOTIDE SEQUENCE [LARGE SCALE GENOMIC DNA]</scope>
    <source>
        <strain evidence="4">Cs_M1</strain>
        <tissue evidence="4">Blood</tissue>
    </source>
</reference>
<feature type="repeat" description="ANK" evidence="1">
    <location>
        <begin position="290"/>
        <end position="322"/>
    </location>
</feature>
<dbReference type="PANTHER" id="PTHR24127:SF1">
    <property type="entry name" value="ANKYRIN REPEAT AND EF-HAND DOMAIN-CONTAINING PROTEIN 1"/>
    <property type="match status" value="1"/>
</dbReference>
<feature type="repeat" description="ANK" evidence="1">
    <location>
        <begin position="601"/>
        <end position="633"/>
    </location>
</feature>
<dbReference type="InterPro" id="IPR052801">
    <property type="entry name" value="Ankyrin-EF-hand"/>
</dbReference>
<feature type="repeat" description="ANK" evidence="1">
    <location>
        <begin position="568"/>
        <end position="600"/>
    </location>
</feature>
<feature type="repeat" description="ANK" evidence="1">
    <location>
        <begin position="120"/>
        <end position="152"/>
    </location>
</feature>
<evidence type="ECO:0000256" key="1">
    <source>
        <dbReference type="PROSITE-ProRule" id="PRU00023"/>
    </source>
</evidence>
<keyword evidence="5" id="KW-1185">Reference proteome</keyword>
<dbReference type="SMART" id="SM00248">
    <property type="entry name" value="ANK"/>
    <property type="match status" value="10"/>
</dbReference>
<dbReference type="InterPro" id="IPR002048">
    <property type="entry name" value="EF_hand_dom"/>
</dbReference>
<comment type="caution">
    <text evidence="4">The sequence shown here is derived from an EMBL/GenBank/DDBJ whole genome shotgun (WGS) entry which is preliminary data.</text>
</comment>
<gene>
    <name evidence="4" type="ORF">J4Q44_G00220590</name>
</gene>
<dbReference type="PROSITE" id="PS50088">
    <property type="entry name" value="ANK_REPEAT"/>
    <property type="match status" value="7"/>
</dbReference>
<dbReference type="InterPro" id="IPR036770">
    <property type="entry name" value="Ankyrin_rpt-contain_sf"/>
</dbReference>
<dbReference type="PRINTS" id="PR01415">
    <property type="entry name" value="ANKYRIN"/>
</dbReference>
<organism evidence="4 5">
    <name type="scientific">Coregonus suidteri</name>
    <dbReference type="NCBI Taxonomy" id="861788"/>
    <lineage>
        <taxon>Eukaryota</taxon>
        <taxon>Metazoa</taxon>
        <taxon>Chordata</taxon>
        <taxon>Craniata</taxon>
        <taxon>Vertebrata</taxon>
        <taxon>Euteleostomi</taxon>
        <taxon>Actinopterygii</taxon>
        <taxon>Neopterygii</taxon>
        <taxon>Teleostei</taxon>
        <taxon>Protacanthopterygii</taxon>
        <taxon>Salmoniformes</taxon>
        <taxon>Salmonidae</taxon>
        <taxon>Coregoninae</taxon>
        <taxon>Coregonus</taxon>
    </lineage>
</organism>
<dbReference type="InterPro" id="IPR002110">
    <property type="entry name" value="Ankyrin_rpt"/>
</dbReference>
<feature type="repeat" description="ANK" evidence="1">
    <location>
        <begin position="224"/>
        <end position="256"/>
    </location>
</feature>